<organism evidence="1">
    <name type="scientific">Escherichia coli</name>
    <dbReference type="NCBI Taxonomy" id="562"/>
    <lineage>
        <taxon>Bacteria</taxon>
        <taxon>Pseudomonadati</taxon>
        <taxon>Pseudomonadota</taxon>
        <taxon>Gammaproteobacteria</taxon>
        <taxon>Enterobacterales</taxon>
        <taxon>Enterobacteriaceae</taxon>
        <taxon>Escherichia</taxon>
    </lineage>
</organism>
<keyword evidence="1" id="KW-0614">Plasmid</keyword>
<name>A0A0E3H111_ECOLX</name>
<accession>A0A0E3H111</accession>
<geneLocation type="plasmid" evidence="1">
    <name>pBK32533</name>
</geneLocation>
<dbReference type="AlphaFoldDB" id="A0A0E3H111"/>
<sequence>MFIFIELMIFVASSANGPVTWIGSLLAKEAVTIILWPCIR</sequence>
<protein>
    <submittedName>
        <fullName evidence="1">Uncharacterized protein</fullName>
    </submittedName>
</protein>
<dbReference type="EMBL" id="KP345882">
    <property type="protein sequence ID" value="AKA87012.1"/>
    <property type="molecule type" value="Genomic_DNA"/>
</dbReference>
<reference evidence="1" key="1">
    <citation type="journal article" date="2015" name="Antimicrob. Agents Chemother.">
        <title>Complete Sequence of a blaKPC-Harboring Cointegrate Plasmid Isolated from Escherichia coli.</title>
        <authorList>
            <person name="Chavda K.D."/>
            <person name="Chen L."/>
            <person name="Jacobs M.R."/>
            <person name="Rojtman A.D."/>
            <person name="Bonomo R.A."/>
            <person name="Kreiswirth B.N."/>
        </authorList>
    </citation>
    <scope>NUCLEOTIDE SEQUENCE</scope>
    <source>
        <strain evidence="1">BK32533</strain>
        <plasmid evidence="1">pBK32533</plasmid>
    </source>
</reference>
<proteinExistence type="predicted"/>
<evidence type="ECO:0000313" key="1">
    <source>
        <dbReference type="EMBL" id="AKA87012.1"/>
    </source>
</evidence>